<dbReference type="InterPro" id="IPR027417">
    <property type="entry name" value="P-loop_NTPase"/>
</dbReference>
<dbReference type="InterPro" id="IPR050107">
    <property type="entry name" value="ABC_carbohydrate_import_ATPase"/>
</dbReference>
<evidence type="ECO:0000256" key="5">
    <source>
        <dbReference type="SAM" id="MobiDB-lite"/>
    </source>
</evidence>
<keyword evidence="1" id="KW-0813">Transport</keyword>
<dbReference type="InterPro" id="IPR003439">
    <property type="entry name" value="ABC_transporter-like_ATP-bd"/>
</dbReference>
<feature type="region of interest" description="Disordered" evidence="5">
    <location>
        <begin position="1"/>
        <end position="28"/>
    </location>
</feature>
<keyword evidence="4 7" id="KW-0067">ATP-binding</keyword>
<dbReference type="PANTHER" id="PTHR43790">
    <property type="entry name" value="CARBOHYDRATE TRANSPORT ATP-BINDING PROTEIN MG119-RELATED"/>
    <property type="match status" value="1"/>
</dbReference>
<dbReference type="InterPro" id="IPR017871">
    <property type="entry name" value="ABC_transporter-like_CS"/>
</dbReference>
<feature type="domain" description="ABC transporter" evidence="6">
    <location>
        <begin position="275"/>
        <end position="531"/>
    </location>
</feature>
<keyword evidence="3" id="KW-0547">Nucleotide-binding</keyword>
<dbReference type="CDD" id="cd03215">
    <property type="entry name" value="ABC_Carb_Monos_II"/>
    <property type="match status" value="1"/>
</dbReference>
<proteinExistence type="predicted"/>
<evidence type="ECO:0000256" key="3">
    <source>
        <dbReference type="ARBA" id="ARBA00022741"/>
    </source>
</evidence>
<dbReference type="Gene3D" id="3.40.50.300">
    <property type="entry name" value="P-loop containing nucleotide triphosphate hydrolases"/>
    <property type="match status" value="2"/>
</dbReference>
<dbReference type="PANTHER" id="PTHR43790:SF9">
    <property type="entry name" value="GALACTOFURANOSE TRANSPORTER ATP-BINDING PROTEIN YTFR"/>
    <property type="match status" value="1"/>
</dbReference>
<reference evidence="8" key="1">
    <citation type="journal article" date="2019" name="Int. J. Syst. Evol. Microbiol.">
        <title>The Global Catalogue of Microorganisms (GCM) 10K type strain sequencing project: providing services to taxonomists for standard genome sequencing and annotation.</title>
        <authorList>
            <consortium name="The Broad Institute Genomics Platform"/>
            <consortium name="The Broad Institute Genome Sequencing Center for Infectious Disease"/>
            <person name="Wu L."/>
            <person name="Ma J."/>
        </authorList>
    </citation>
    <scope>NUCLEOTIDE SEQUENCE [LARGE SCALE GENOMIC DNA]</scope>
    <source>
        <strain evidence="8">JCM 17459</strain>
    </source>
</reference>
<dbReference type="RefSeq" id="WP_345041857.1">
    <property type="nucleotide sequence ID" value="NZ_BAABBA010000012.1"/>
</dbReference>
<dbReference type="GO" id="GO:0005524">
    <property type="term" value="F:ATP binding"/>
    <property type="evidence" value="ECO:0007669"/>
    <property type="project" value="UniProtKB-KW"/>
</dbReference>
<gene>
    <name evidence="7" type="ORF">GCM10022262_25870</name>
</gene>
<evidence type="ECO:0000256" key="4">
    <source>
        <dbReference type="ARBA" id="ARBA00022840"/>
    </source>
</evidence>
<dbReference type="EMBL" id="BAABBA010000012">
    <property type="protein sequence ID" value="GAA4288227.1"/>
    <property type="molecule type" value="Genomic_DNA"/>
</dbReference>
<dbReference type="PROSITE" id="PS00211">
    <property type="entry name" value="ABC_TRANSPORTER_1"/>
    <property type="match status" value="1"/>
</dbReference>
<feature type="domain" description="ABC transporter" evidence="6">
    <location>
        <begin position="31"/>
        <end position="273"/>
    </location>
</feature>
<dbReference type="InterPro" id="IPR003593">
    <property type="entry name" value="AAA+_ATPase"/>
</dbReference>
<name>A0ABP8EW65_9MICO</name>
<keyword evidence="8" id="KW-1185">Reference proteome</keyword>
<evidence type="ECO:0000313" key="8">
    <source>
        <dbReference type="Proteomes" id="UP001499841"/>
    </source>
</evidence>
<evidence type="ECO:0000256" key="1">
    <source>
        <dbReference type="ARBA" id="ARBA00022448"/>
    </source>
</evidence>
<dbReference type="PROSITE" id="PS50893">
    <property type="entry name" value="ABC_TRANSPORTER_2"/>
    <property type="match status" value="2"/>
</dbReference>
<keyword evidence="2" id="KW-0677">Repeat</keyword>
<organism evidence="7 8">
    <name type="scientific">Georgenia daeguensis</name>
    <dbReference type="NCBI Taxonomy" id="908355"/>
    <lineage>
        <taxon>Bacteria</taxon>
        <taxon>Bacillati</taxon>
        <taxon>Actinomycetota</taxon>
        <taxon>Actinomycetes</taxon>
        <taxon>Micrococcales</taxon>
        <taxon>Bogoriellaceae</taxon>
        <taxon>Georgenia</taxon>
    </lineage>
</organism>
<comment type="caution">
    <text evidence="7">The sequence shown here is derived from an EMBL/GenBank/DDBJ whole genome shotgun (WGS) entry which is preliminary data.</text>
</comment>
<protein>
    <submittedName>
        <fullName evidence="7">Sugar ABC transporter ATP-binding protein</fullName>
    </submittedName>
</protein>
<dbReference type="SMART" id="SM00382">
    <property type="entry name" value="AAA"/>
    <property type="match status" value="1"/>
</dbReference>
<sequence>MHPLSTESGASPAPRPGPHHTADRPAVPARLEVRDLSKTFAGVTVLDRATMSIAPGEIHALVGQNGSGKSTLIKLVSGVHRADPGGEILVDGEHVGPPVHPRRLFEQGLAFVHQDLGLVPDLSVRENVRVGRHATRRLTGWIDRRRDREAVRRTFEFLGLPLDPDAKVASLQPSERVAVAVARALQDREAGSGVVVFDESSRAIPRESLPAFYDMIRLLASQGTAVLLVSHNLKEVLAVTHRVTALRNGRVVETGVPTADLDEAALTRLVLGREGRLDNLVATLPARLAPGTIQIDGVAGGRVRDFSARITPGEVVGVTGAIDSGLPDLAALLGAVRPAEGRIAVEDRPAVDLAGAGVPDLMAAGVALIPQDRAAQGLALSLTVEENVTAPHLMNRGHVWWTGRKWRHDETDYVLDTFEVRPRQRDAVVATLSGGNQQKVLMGKWLLGRPRLLILDDPTQAVDVGARSAILHATRQAAQQGTAVLLCSSEVEDLAAVCDRVLVLVDGEVARELVVPLTPESILDATFPPAAGGAA</sequence>
<evidence type="ECO:0000313" key="7">
    <source>
        <dbReference type="EMBL" id="GAA4288227.1"/>
    </source>
</evidence>
<evidence type="ECO:0000256" key="2">
    <source>
        <dbReference type="ARBA" id="ARBA00022737"/>
    </source>
</evidence>
<dbReference type="Proteomes" id="UP001499841">
    <property type="component" value="Unassembled WGS sequence"/>
</dbReference>
<dbReference type="Pfam" id="PF00005">
    <property type="entry name" value="ABC_tran"/>
    <property type="match status" value="2"/>
</dbReference>
<accession>A0ABP8EW65</accession>
<evidence type="ECO:0000259" key="6">
    <source>
        <dbReference type="PROSITE" id="PS50893"/>
    </source>
</evidence>
<dbReference type="SUPFAM" id="SSF52540">
    <property type="entry name" value="P-loop containing nucleoside triphosphate hydrolases"/>
    <property type="match status" value="2"/>
</dbReference>